<dbReference type="OrthoDB" id="427280at2759"/>
<dbReference type="InterPro" id="IPR013766">
    <property type="entry name" value="Thioredoxin_domain"/>
</dbReference>
<dbReference type="Proteomes" id="UP000031036">
    <property type="component" value="Unassembled WGS sequence"/>
</dbReference>
<comment type="similarity">
    <text evidence="3 12">Belongs to the protein disulfide isomerase family.</text>
</comment>
<evidence type="ECO:0000256" key="3">
    <source>
        <dbReference type="ARBA" id="ARBA00006347"/>
    </source>
</evidence>
<dbReference type="AlphaFoldDB" id="A0A0B2V6F1"/>
<keyword evidence="16" id="KW-1185">Reference proteome</keyword>
<accession>A0A0B2V6F1</accession>
<dbReference type="InterPro" id="IPR005792">
    <property type="entry name" value="Prot_disulphide_isomerase"/>
</dbReference>
<dbReference type="Pfam" id="PF13848">
    <property type="entry name" value="Thioredoxin_6"/>
    <property type="match status" value="1"/>
</dbReference>
<evidence type="ECO:0000256" key="13">
    <source>
        <dbReference type="RuleBase" id="RU361130"/>
    </source>
</evidence>
<dbReference type="FunFam" id="3.40.30.10:FF:000076">
    <property type="entry name" value="Protein disulfide-isomerase A4"/>
    <property type="match status" value="1"/>
</dbReference>
<comment type="caution">
    <text evidence="15">The sequence shown here is derived from an EMBL/GenBank/DDBJ whole genome shotgun (WGS) entry which is preliminary data.</text>
</comment>
<dbReference type="EC" id="5.3.4.1" evidence="4 13"/>
<keyword evidence="6" id="KW-0677">Repeat</keyword>
<name>A0A0B2V6F1_TOXCA</name>
<dbReference type="CDD" id="cd02995">
    <property type="entry name" value="PDI_a_PDI_a'_C"/>
    <property type="match status" value="1"/>
</dbReference>
<dbReference type="GO" id="GO:0005788">
    <property type="term" value="C:endoplasmic reticulum lumen"/>
    <property type="evidence" value="ECO:0007669"/>
    <property type="project" value="UniProtKB-SubCell"/>
</dbReference>
<dbReference type="GO" id="GO:0009986">
    <property type="term" value="C:cell surface"/>
    <property type="evidence" value="ECO:0007669"/>
    <property type="project" value="TreeGrafter"/>
</dbReference>
<dbReference type="EMBL" id="JPKZ01002385">
    <property type="protein sequence ID" value="KHN77037.1"/>
    <property type="molecule type" value="Genomic_DNA"/>
</dbReference>
<evidence type="ECO:0000256" key="4">
    <source>
        <dbReference type="ARBA" id="ARBA00012723"/>
    </source>
</evidence>
<dbReference type="InterPro" id="IPR036249">
    <property type="entry name" value="Thioredoxin-like_sf"/>
</dbReference>
<dbReference type="PROSITE" id="PS51352">
    <property type="entry name" value="THIOREDOXIN_2"/>
    <property type="match status" value="3"/>
</dbReference>
<dbReference type="CDD" id="cd03073">
    <property type="entry name" value="PDI_b'_ERp72_ERp57"/>
    <property type="match status" value="1"/>
</dbReference>
<evidence type="ECO:0000256" key="12">
    <source>
        <dbReference type="RuleBase" id="RU004208"/>
    </source>
</evidence>
<comment type="catalytic activity">
    <reaction evidence="1 13">
        <text>Catalyzes the rearrangement of -S-S- bonds in proteins.</text>
        <dbReference type="EC" id="5.3.4.1"/>
    </reaction>
</comment>
<feature type="disulfide bond" description="Redox-active" evidence="11">
    <location>
        <begin position="552"/>
        <end position="555"/>
    </location>
</feature>
<evidence type="ECO:0000256" key="10">
    <source>
        <dbReference type="ARBA" id="ARBA00023284"/>
    </source>
</evidence>
<dbReference type="CDD" id="cd02961">
    <property type="entry name" value="PDI_a_family"/>
    <property type="match status" value="2"/>
</dbReference>
<organism evidence="15 16">
    <name type="scientific">Toxocara canis</name>
    <name type="common">Canine roundworm</name>
    <dbReference type="NCBI Taxonomy" id="6265"/>
    <lineage>
        <taxon>Eukaryota</taxon>
        <taxon>Metazoa</taxon>
        <taxon>Ecdysozoa</taxon>
        <taxon>Nematoda</taxon>
        <taxon>Chromadorea</taxon>
        <taxon>Rhabditida</taxon>
        <taxon>Spirurina</taxon>
        <taxon>Ascaridomorpha</taxon>
        <taxon>Ascaridoidea</taxon>
        <taxon>Toxocaridae</taxon>
        <taxon>Toxocara</taxon>
    </lineage>
</organism>
<dbReference type="Gene3D" id="3.40.30.10">
    <property type="entry name" value="Glutaredoxin"/>
    <property type="match status" value="5"/>
</dbReference>
<evidence type="ECO:0000256" key="1">
    <source>
        <dbReference type="ARBA" id="ARBA00001182"/>
    </source>
</evidence>
<dbReference type="InterPro" id="IPR005788">
    <property type="entry name" value="PDI_thioredoxin-like_dom"/>
</dbReference>
<proteinExistence type="inferred from homology"/>
<dbReference type="InterPro" id="IPR017937">
    <property type="entry name" value="Thioredoxin_CS"/>
</dbReference>
<keyword evidence="9 13" id="KW-0413">Isomerase</keyword>
<dbReference type="FunFam" id="3.40.30.10:FF:000403">
    <property type="entry name" value="Protein disulfide-isomerase A4"/>
    <property type="match status" value="1"/>
</dbReference>
<dbReference type="NCBIfam" id="TIGR01126">
    <property type="entry name" value="pdi_dom"/>
    <property type="match status" value="3"/>
</dbReference>
<gene>
    <name evidence="15" type="primary">C14B9.2</name>
    <name evidence="15" type="ORF">Tcan_10486</name>
</gene>
<evidence type="ECO:0000256" key="2">
    <source>
        <dbReference type="ARBA" id="ARBA00004319"/>
    </source>
</evidence>
<feature type="domain" description="Thioredoxin" evidence="14">
    <location>
        <begin position="502"/>
        <end position="632"/>
    </location>
</feature>
<dbReference type="GO" id="GO:0034976">
    <property type="term" value="P:response to endoplasmic reticulum stress"/>
    <property type="evidence" value="ECO:0007669"/>
    <property type="project" value="TreeGrafter"/>
</dbReference>
<evidence type="ECO:0000256" key="6">
    <source>
        <dbReference type="ARBA" id="ARBA00022737"/>
    </source>
</evidence>
<reference evidence="15 16" key="1">
    <citation type="submission" date="2014-11" db="EMBL/GenBank/DDBJ databases">
        <title>Genetic blueprint of the zoonotic pathogen Toxocara canis.</title>
        <authorList>
            <person name="Zhu X.-Q."/>
            <person name="Korhonen P.K."/>
            <person name="Cai H."/>
            <person name="Young N.D."/>
            <person name="Nejsum P."/>
            <person name="von Samson-Himmelstjerna G."/>
            <person name="Boag P.R."/>
            <person name="Tan P."/>
            <person name="Li Q."/>
            <person name="Min J."/>
            <person name="Yang Y."/>
            <person name="Wang X."/>
            <person name="Fang X."/>
            <person name="Hall R.S."/>
            <person name="Hofmann A."/>
            <person name="Sternberg P.W."/>
            <person name="Jex A.R."/>
            <person name="Gasser R.B."/>
        </authorList>
    </citation>
    <scope>NUCLEOTIDE SEQUENCE [LARGE SCALE GENOMIC DNA]</scope>
    <source>
        <strain evidence="15">PN_DK_2014</strain>
    </source>
</reference>
<dbReference type="GO" id="GO:0003756">
    <property type="term" value="F:protein disulfide isomerase activity"/>
    <property type="evidence" value="ECO:0007669"/>
    <property type="project" value="UniProtKB-EC"/>
</dbReference>
<dbReference type="PRINTS" id="PR00421">
    <property type="entry name" value="THIOREDOXIN"/>
</dbReference>
<protein>
    <recommendedName>
        <fullName evidence="4 13">Protein disulfide-isomerase</fullName>
        <ecNumber evidence="4 13">5.3.4.1</ecNumber>
    </recommendedName>
</protein>
<comment type="subcellular location">
    <subcellularLocation>
        <location evidence="2">Endoplasmic reticulum lumen</location>
    </subcellularLocation>
</comment>
<dbReference type="OMA" id="FRSKHEP"/>
<dbReference type="STRING" id="6265.A0A0B2V6F1"/>
<keyword evidence="7" id="KW-0256">Endoplasmic reticulum</keyword>
<feature type="disulfide bond" description="Redox-active" evidence="11">
    <location>
        <begin position="199"/>
        <end position="202"/>
    </location>
</feature>
<evidence type="ECO:0000256" key="11">
    <source>
        <dbReference type="PIRSR" id="PIRSR605792-51"/>
    </source>
</evidence>
<evidence type="ECO:0000259" key="14">
    <source>
        <dbReference type="PROSITE" id="PS51352"/>
    </source>
</evidence>
<dbReference type="Pfam" id="PF00085">
    <property type="entry name" value="Thioredoxin"/>
    <property type="match status" value="3"/>
</dbReference>
<dbReference type="SUPFAM" id="SSF52833">
    <property type="entry name" value="Thioredoxin-like"/>
    <property type="match status" value="5"/>
</dbReference>
<dbReference type="GO" id="GO:0006457">
    <property type="term" value="P:protein folding"/>
    <property type="evidence" value="ECO:0007669"/>
    <property type="project" value="TreeGrafter"/>
</dbReference>
<keyword evidence="8 11" id="KW-1015">Disulfide bond</keyword>
<evidence type="ECO:0000256" key="7">
    <source>
        <dbReference type="ARBA" id="ARBA00022824"/>
    </source>
</evidence>
<dbReference type="PANTHER" id="PTHR18929">
    <property type="entry name" value="PROTEIN DISULFIDE ISOMERASE"/>
    <property type="match status" value="1"/>
</dbReference>
<evidence type="ECO:0000256" key="5">
    <source>
        <dbReference type="ARBA" id="ARBA00022729"/>
    </source>
</evidence>
<evidence type="ECO:0000313" key="16">
    <source>
        <dbReference type="Proteomes" id="UP000031036"/>
    </source>
</evidence>
<evidence type="ECO:0000256" key="9">
    <source>
        <dbReference type="ARBA" id="ARBA00023235"/>
    </source>
</evidence>
<keyword evidence="5" id="KW-0732">Signal</keyword>
<keyword evidence="10 11" id="KW-0676">Redox-active center</keyword>
<dbReference type="NCBIfam" id="TIGR01130">
    <property type="entry name" value="ER_PDI_fam"/>
    <property type="match status" value="1"/>
</dbReference>
<dbReference type="FunFam" id="3.40.30.10:FF:000017">
    <property type="entry name" value="Protein disulfide-isomerase A4"/>
    <property type="match status" value="2"/>
</dbReference>
<dbReference type="PANTHER" id="PTHR18929:SF210">
    <property type="entry name" value="PROTEIN DISULFIDE-ISOMERASE A4"/>
    <property type="match status" value="1"/>
</dbReference>
<feature type="domain" description="Thioredoxin" evidence="14">
    <location>
        <begin position="44"/>
        <end position="159"/>
    </location>
</feature>
<sequence>MGELSGNRYPRNMNSETDILMDGSWWQAMLSRWRWVLFVLLVEWAFCEEDEELNYEQEDGVVILTEKNFDAFLKKNPSVLVEFYAPWCGHCKALAPEYAKSAQRLSIPLAKVDATVETKLATRFGVNGYPTLKFWHESEDPIDYDGPRDADGIVQWVSERTDPNYKPPPEEVVALTTEIFDDVIGTRSLALVEFYAPWCGHCKKLAPEYEKAAKSLKARGEDILLAKVDATVEKKLADMYSVSGFPTLYIFRNGKRFDYNGPRTAEGIVEYMIEQAKPAAKKVSSVKEAQRLFKKDDVTILGFFSDERSKLFDAFSDTAEMTREEFSAIGYTTDANIMKHFDAKPDTVVLFYPEIYWSKYEPKRETFAEREVSAEDLLAFLRDHSAPLVGQMTRKNMANRYSKLPLVVVYYNVDFSLEYREGTQYWRNKVLEVANKYKKDKYRFAIADEEEFAKELAEVGLGDSGLEQNVVVFGADGKKYPMNPDKFDDDLDENLVNFMQKISAGKVKPFIKSAPLPKDDKGPVKTLVASNFAKVALDETKDVLIEFYAPWCGHCKAFEPKYKQLAAKLKSQELNLVLAKFDATANDHPENFNVEGFPTIYFAPSGKKGSPIKYTGDRDLDDLIKFMKKHAVVSFKSKTEL</sequence>
<evidence type="ECO:0000313" key="15">
    <source>
        <dbReference type="EMBL" id="KHN77037.1"/>
    </source>
</evidence>
<evidence type="ECO:0000256" key="8">
    <source>
        <dbReference type="ARBA" id="ARBA00023157"/>
    </source>
</evidence>
<dbReference type="PROSITE" id="PS00194">
    <property type="entry name" value="THIOREDOXIN_1"/>
    <property type="match status" value="3"/>
</dbReference>
<feature type="domain" description="Thioredoxin" evidence="14">
    <location>
        <begin position="161"/>
        <end position="278"/>
    </location>
</feature>